<evidence type="ECO:0000313" key="5">
    <source>
        <dbReference type="Proteomes" id="UP000233325"/>
    </source>
</evidence>
<dbReference type="SUPFAM" id="SSF55811">
    <property type="entry name" value="Nudix"/>
    <property type="match status" value="1"/>
</dbReference>
<accession>A0A2N2DZK3</accession>
<reference evidence="4 5" key="1">
    <citation type="journal article" date="2017" name="ISME J.">
        <title>Potential for microbial H2 and metal transformations associated with novel bacteria and archaea in deep terrestrial subsurface sediments.</title>
        <authorList>
            <person name="Hernsdorf A.W."/>
            <person name="Amano Y."/>
            <person name="Miyakawa K."/>
            <person name="Ise K."/>
            <person name="Suzuki Y."/>
            <person name="Anantharaman K."/>
            <person name="Probst A."/>
            <person name="Burstein D."/>
            <person name="Thomas B.C."/>
            <person name="Banfield J.F."/>
        </authorList>
    </citation>
    <scope>NUCLEOTIDE SEQUENCE [LARGE SCALE GENOMIC DNA]</scope>
    <source>
        <strain evidence="4">HGW-Falkowbacteria-2</strain>
    </source>
</reference>
<evidence type="ECO:0000313" key="4">
    <source>
        <dbReference type="EMBL" id="PKM87893.1"/>
    </source>
</evidence>
<keyword evidence="1 2" id="KW-0378">Hydrolase</keyword>
<dbReference type="Gene3D" id="3.90.79.10">
    <property type="entry name" value="Nucleoside Triphosphate Pyrophosphohydrolase"/>
    <property type="match status" value="1"/>
</dbReference>
<comment type="similarity">
    <text evidence="2">Belongs to the Nudix hydrolase family.</text>
</comment>
<dbReference type="FunFam" id="3.90.79.10:FF:000060">
    <property type="entry name" value="Nudix hydrolase 1"/>
    <property type="match status" value="1"/>
</dbReference>
<dbReference type="GO" id="GO:0016787">
    <property type="term" value="F:hydrolase activity"/>
    <property type="evidence" value="ECO:0007669"/>
    <property type="project" value="UniProtKB-KW"/>
</dbReference>
<dbReference type="PRINTS" id="PR00502">
    <property type="entry name" value="NUDIXFAMILY"/>
</dbReference>
<evidence type="ECO:0000256" key="1">
    <source>
        <dbReference type="ARBA" id="ARBA00022801"/>
    </source>
</evidence>
<dbReference type="InterPro" id="IPR015797">
    <property type="entry name" value="NUDIX_hydrolase-like_dom_sf"/>
</dbReference>
<comment type="caution">
    <text evidence="4">The sequence shown here is derived from an EMBL/GenBank/DDBJ whole genome shotgun (WGS) entry which is preliminary data.</text>
</comment>
<name>A0A2N2DZK3_9BACT</name>
<dbReference type="Proteomes" id="UP000233325">
    <property type="component" value="Unassembled WGS sequence"/>
</dbReference>
<dbReference type="InterPro" id="IPR000086">
    <property type="entry name" value="NUDIX_hydrolase_dom"/>
</dbReference>
<dbReference type="InterPro" id="IPR020476">
    <property type="entry name" value="Nudix_hydrolase"/>
</dbReference>
<organism evidence="4 5">
    <name type="scientific">Candidatus Falkowbacteria bacterium HGW-Falkowbacteria-2</name>
    <dbReference type="NCBI Taxonomy" id="2013769"/>
    <lineage>
        <taxon>Bacteria</taxon>
        <taxon>Candidatus Falkowiibacteriota</taxon>
    </lineage>
</organism>
<dbReference type="InterPro" id="IPR020084">
    <property type="entry name" value="NUDIX_hydrolase_CS"/>
</dbReference>
<proteinExistence type="inferred from homology"/>
<dbReference type="EMBL" id="PHAH01000030">
    <property type="protein sequence ID" value="PKM87893.1"/>
    <property type="molecule type" value="Genomic_DNA"/>
</dbReference>
<sequence length="156" mass="17783">MKGPKKRRIIIKKHMENENNRPKVGVGVMVKNEQGKVLLGLRLSKHGYGTWSFPGGHLEFGEKMTQAAIREAHEETGLIVSDLELTSVADELGALDQGKHYINIGFLARAASGNPAIKEPEKWERWEWFDLNKLPEPLFEGTRLMIERYKLGKIYK</sequence>
<gene>
    <name evidence="4" type="ORF">CVU83_02440</name>
</gene>
<feature type="domain" description="Nudix hydrolase" evidence="3">
    <location>
        <begin position="19"/>
        <end position="151"/>
    </location>
</feature>
<dbReference type="PROSITE" id="PS51462">
    <property type="entry name" value="NUDIX"/>
    <property type="match status" value="1"/>
</dbReference>
<dbReference type="PANTHER" id="PTHR16099">
    <property type="entry name" value="8-OXO-DGTP DIPHOSPHATES NUDT15"/>
    <property type="match status" value="1"/>
</dbReference>
<dbReference type="Pfam" id="PF00293">
    <property type="entry name" value="NUDIX"/>
    <property type="match status" value="1"/>
</dbReference>
<dbReference type="CDD" id="cd04678">
    <property type="entry name" value="NUDIX_MTH2_Nudt15"/>
    <property type="match status" value="1"/>
</dbReference>
<dbReference type="PROSITE" id="PS00893">
    <property type="entry name" value="NUDIX_BOX"/>
    <property type="match status" value="1"/>
</dbReference>
<dbReference type="AlphaFoldDB" id="A0A2N2DZK3"/>
<protein>
    <recommendedName>
        <fullName evidence="3">Nudix hydrolase domain-containing protein</fullName>
    </recommendedName>
</protein>
<evidence type="ECO:0000256" key="2">
    <source>
        <dbReference type="RuleBase" id="RU003476"/>
    </source>
</evidence>
<evidence type="ECO:0000259" key="3">
    <source>
        <dbReference type="PROSITE" id="PS51462"/>
    </source>
</evidence>
<dbReference type="PANTHER" id="PTHR16099:SF5">
    <property type="entry name" value="NUCLEOTIDE TRIPHOSPHATE DIPHOSPHATASE NUDT15"/>
    <property type="match status" value="1"/>
</dbReference>